<reference evidence="2" key="1">
    <citation type="journal article" date="2015" name="Nature">
        <title>Complex archaea that bridge the gap between prokaryotes and eukaryotes.</title>
        <authorList>
            <person name="Spang A."/>
            <person name="Saw J.H."/>
            <person name="Jorgensen S.L."/>
            <person name="Zaremba-Niedzwiedzka K."/>
            <person name="Martijn J."/>
            <person name="Lind A.E."/>
            <person name="van Eijk R."/>
            <person name="Schleper C."/>
            <person name="Guy L."/>
            <person name="Ettema T.J."/>
        </authorList>
    </citation>
    <scope>NUCLEOTIDE SEQUENCE</scope>
</reference>
<accession>A0A0F9K7S9</accession>
<keyword evidence="1" id="KW-0812">Transmembrane</keyword>
<feature type="transmembrane region" description="Helical" evidence="1">
    <location>
        <begin position="31"/>
        <end position="58"/>
    </location>
</feature>
<evidence type="ECO:0000256" key="1">
    <source>
        <dbReference type="SAM" id="Phobius"/>
    </source>
</evidence>
<organism evidence="2">
    <name type="scientific">marine sediment metagenome</name>
    <dbReference type="NCBI Taxonomy" id="412755"/>
    <lineage>
        <taxon>unclassified sequences</taxon>
        <taxon>metagenomes</taxon>
        <taxon>ecological metagenomes</taxon>
    </lineage>
</organism>
<keyword evidence="1" id="KW-0472">Membrane</keyword>
<dbReference type="AlphaFoldDB" id="A0A0F9K7S9"/>
<comment type="caution">
    <text evidence="2">The sequence shown here is derived from an EMBL/GenBank/DDBJ whole genome shotgun (WGS) entry which is preliminary data.</text>
</comment>
<feature type="transmembrane region" description="Helical" evidence="1">
    <location>
        <begin position="7"/>
        <end position="25"/>
    </location>
</feature>
<name>A0A0F9K7S9_9ZZZZ</name>
<sequence>MTIRFWHIWVLSLVVAFIVLIYLTFYFSGIFLIFLILAIFSLVPLSCCACSSGGSAYLGRPINYAIGRYCLSRFIAVGRQSISNLLRLQIKPAQTSSPAEIYQDEKGYGLSLSTSFEWFILEKSDKFPLWKMVGVHESSATNDCVYLIGYDSYTKIPYILRCPPDYIKKSLRKCIAWNLGIRNNVKIKEV</sequence>
<protein>
    <submittedName>
        <fullName evidence="2">Uncharacterized protein</fullName>
    </submittedName>
</protein>
<evidence type="ECO:0000313" key="2">
    <source>
        <dbReference type="EMBL" id="KKM07233.1"/>
    </source>
</evidence>
<dbReference type="EMBL" id="LAZR01015818">
    <property type="protein sequence ID" value="KKM07233.1"/>
    <property type="molecule type" value="Genomic_DNA"/>
</dbReference>
<keyword evidence="1" id="KW-1133">Transmembrane helix</keyword>
<gene>
    <name evidence="2" type="ORF">LCGC14_1735980</name>
</gene>
<proteinExistence type="predicted"/>